<reference evidence="3" key="2">
    <citation type="submission" date="2021-04" db="EMBL/GenBank/DDBJ databases">
        <authorList>
            <person name="Gilroy R."/>
        </authorList>
    </citation>
    <scope>NUCLEOTIDE SEQUENCE</scope>
    <source>
        <strain evidence="3">CHK187-5294</strain>
    </source>
</reference>
<dbReference type="InterPro" id="IPR001387">
    <property type="entry name" value="Cro/C1-type_HTH"/>
</dbReference>
<dbReference type="SMART" id="SM00530">
    <property type="entry name" value="HTH_XRE"/>
    <property type="match status" value="1"/>
</dbReference>
<dbReference type="GO" id="GO:0003677">
    <property type="term" value="F:DNA binding"/>
    <property type="evidence" value="ECO:0007669"/>
    <property type="project" value="UniProtKB-KW"/>
</dbReference>
<dbReference type="SUPFAM" id="SSF47413">
    <property type="entry name" value="lambda repressor-like DNA-binding domains"/>
    <property type="match status" value="1"/>
</dbReference>
<evidence type="ECO:0000259" key="2">
    <source>
        <dbReference type="PROSITE" id="PS50943"/>
    </source>
</evidence>
<dbReference type="CDD" id="cd00093">
    <property type="entry name" value="HTH_XRE"/>
    <property type="match status" value="1"/>
</dbReference>
<evidence type="ECO:0000313" key="4">
    <source>
        <dbReference type="Proteomes" id="UP000824132"/>
    </source>
</evidence>
<evidence type="ECO:0000256" key="1">
    <source>
        <dbReference type="ARBA" id="ARBA00023125"/>
    </source>
</evidence>
<proteinExistence type="predicted"/>
<comment type="caution">
    <text evidence="3">The sequence shown here is derived from an EMBL/GenBank/DDBJ whole genome shotgun (WGS) entry which is preliminary data.</text>
</comment>
<reference evidence="3" key="1">
    <citation type="journal article" date="2021" name="PeerJ">
        <title>Extensive microbial diversity within the chicken gut microbiome revealed by metagenomics and culture.</title>
        <authorList>
            <person name="Gilroy R."/>
            <person name="Ravi A."/>
            <person name="Getino M."/>
            <person name="Pursley I."/>
            <person name="Horton D.L."/>
            <person name="Alikhan N.F."/>
            <person name="Baker D."/>
            <person name="Gharbi K."/>
            <person name="Hall N."/>
            <person name="Watson M."/>
            <person name="Adriaenssens E.M."/>
            <person name="Foster-Nyarko E."/>
            <person name="Jarju S."/>
            <person name="Secka A."/>
            <person name="Antonio M."/>
            <person name="Oren A."/>
            <person name="Chaudhuri R.R."/>
            <person name="La Ragione R."/>
            <person name="Hildebrand F."/>
            <person name="Pallen M.J."/>
        </authorList>
    </citation>
    <scope>NUCLEOTIDE SEQUENCE</scope>
    <source>
        <strain evidence="3">CHK187-5294</strain>
    </source>
</reference>
<organism evidence="3 4">
    <name type="scientific">Candidatus Borkfalkia avistercoris</name>
    <dbReference type="NCBI Taxonomy" id="2838504"/>
    <lineage>
        <taxon>Bacteria</taxon>
        <taxon>Bacillati</taxon>
        <taxon>Bacillota</taxon>
        <taxon>Clostridia</taxon>
        <taxon>Christensenellales</taxon>
        <taxon>Christensenellaceae</taxon>
        <taxon>Candidatus Borkfalkia</taxon>
    </lineage>
</organism>
<dbReference type="PANTHER" id="PTHR46558">
    <property type="entry name" value="TRACRIPTIONAL REGULATORY PROTEIN-RELATED-RELATED"/>
    <property type="match status" value="1"/>
</dbReference>
<protein>
    <submittedName>
        <fullName evidence="3">Helix-turn-helix transcriptional regulator</fullName>
    </submittedName>
</protein>
<dbReference type="InterPro" id="IPR010982">
    <property type="entry name" value="Lambda_DNA-bd_dom_sf"/>
</dbReference>
<sequence length="102" mass="11979">MDVRLKIDALRKEKGWSRSEFAKKIGVSYTAVKNWYNDKDYMPSLKVIDDICTAFGITHASLFTDIDQDELRTDQIELLELYDRLSPKLRRNILDIIKNLIE</sequence>
<evidence type="ECO:0000313" key="3">
    <source>
        <dbReference type="EMBL" id="HIZ03252.1"/>
    </source>
</evidence>
<keyword evidence="1" id="KW-0238">DNA-binding</keyword>
<dbReference type="AlphaFoldDB" id="A0A9D2CYR3"/>
<dbReference type="Proteomes" id="UP000824132">
    <property type="component" value="Unassembled WGS sequence"/>
</dbReference>
<gene>
    <name evidence="3" type="ORF">H9727_03100</name>
</gene>
<dbReference type="PROSITE" id="PS50943">
    <property type="entry name" value="HTH_CROC1"/>
    <property type="match status" value="1"/>
</dbReference>
<dbReference type="Gene3D" id="1.10.260.40">
    <property type="entry name" value="lambda repressor-like DNA-binding domains"/>
    <property type="match status" value="1"/>
</dbReference>
<dbReference type="EMBL" id="DXCL01000020">
    <property type="protein sequence ID" value="HIZ03252.1"/>
    <property type="molecule type" value="Genomic_DNA"/>
</dbReference>
<feature type="domain" description="HTH cro/C1-type" evidence="2">
    <location>
        <begin position="7"/>
        <end position="62"/>
    </location>
</feature>
<name>A0A9D2CYR3_9FIRM</name>
<dbReference type="PANTHER" id="PTHR46558:SF15">
    <property type="entry name" value="HELIX-TURN-HELIX DOMAIN PROTEIN"/>
    <property type="match status" value="1"/>
</dbReference>
<accession>A0A9D2CYR3</accession>
<dbReference type="Pfam" id="PF01381">
    <property type="entry name" value="HTH_3"/>
    <property type="match status" value="1"/>
</dbReference>